<name>A0A7T1AZL4_9STAP</name>
<protein>
    <submittedName>
        <fullName evidence="2">DEAD/DEAH box helicase</fullName>
    </submittedName>
</protein>
<dbReference type="AlphaFoldDB" id="A0A7T1AZL4"/>
<dbReference type="RefSeq" id="WP_195718780.1">
    <property type="nucleotide sequence ID" value="NZ_CP064056.1"/>
</dbReference>
<dbReference type="PROSITE" id="PS51192">
    <property type="entry name" value="HELICASE_ATP_BIND_1"/>
    <property type="match status" value="1"/>
</dbReference>
<organism evidence="2 3">
    <name type="scientific">Staphylococcus lloydii</name>
    <dbReference type="NCBI Taxonomy" id="2781774"/>
    <lineage>
        <taxon>Bacteria</taxon>
        <taxon>Bacillati</taxon>
        <taxon>Bacillota</taxon>
        <taxon>Bacilli</taxon>
        <taxon>Bacillales</taxon>
        <taxon>Staphylococcaceae</taxon>
        <taxon>Staphylococcus</taxon>
    </lineage>
</organism>
<dbReference type="InterPro" id="IPR038718">
    <property type="entry name" value="SNF2-like_sf"/>
</dbReference>
<dbReference type="InterPro" id="IPR027417">
    <property type="entry name" value="P-loop_NTPase"/>
</dbReference>
<dbReference type="SUPFAM" id="SSF52540">
    <property type="entry name" value="P-loop containing nucleoside triphosphate hydrolases"/>
    <property type="match status" value="2"/>
</dbReference>
<dbReference type="KEGG" id="sllo:ISP08_12015"/>
<sequence>MAIDFKPYDYQAYAIKKIIDNPKYGLFLDMGLGKTVSTLTAIEQLKYDYLEVDKVLVIAPKRVAEDTWAQEVEKWSHLTHLEVSLVLGTPKQREQALERDADIYVTNKENTKYICEKYRKDWPFDMLVIDELSTFKNSKSQRFKILKKQMPLVSRFVGLTGTPSPNNLMDIWAQVYLIDAGERLGKTKTKFRQDYFYPTHQLSDNVFNWELKDGAKDEIYNKISDITVSMESKDYLKMPERVNTVHEVKLSKKERELYNQLKYDMVIEDDTDDNKDIVALSSATLNQKLLQMSNGAVYTADGTYKPIHDRKLEKLDEIIEEAQGKPVLVFYNFKHDKERLLERYEQAETLDSEDYMKRWNNGDIQLLLAHPASAGHGLNLQYGGSIVAWFGLTWNLEYYEQANARLYRQGQKDTTVIHHIMTEITVDQDVYRGLKNKKLGQSELMQAVRAHIE</sequence>
<keyword evidence="3" id="KW-1185">Reference proteome</keyword>
<keyword evidence="2" id="KW-0378">Hydrolase</keyword>
<reference evidence="2 3" key="1">
    <citation type="submission" date="2020-10" db="EMBL/GenBank/DDBJ databases">
        <title>Closed genome sequences of Staphylococcus lloydii sp. nov. and Staphylococcus durrellii sp. nov. Isolated from Captive Fruit Bats (Pteropus livingstonii).</title>
        <authorList>
            <person name="Fountain K."/>
        </authorList>
    </citation>
    <scope>NUCLEOTIDE SEQUENCE [LARGE SCALE GENOMIC DNA]</scope>
    <source>
        <strain evidence="2 3">23_2_7_LY</strain>
    </source>
</reference>
<dbReference type="Gene3D" id="3.40.50.10810">
    <property type="entry name" value="Tandem AAA-ATPase domain"/>
    <property type="match status" value="1"/>
</dbReference>
<evidence type="ECO:0000313" key="2">
    <source>
        <dbReference type="EMBL" id="QPM75026.1"/>
    </source>
</evidence>
<dbReference type="GO" id="GO:0005524">
    <property type="term" value="F:ATP binding"/>
    <property type="evidence" value="ECO:0007669"/>
    <property type="project" value="InterPro"/>
</dbReference>
<gene>
    <name evidence="2" type="ORF">ISP08_12015</name>
</gene>
<keyword evidence="2" id="KW-0067">ATP-binding</keyword>
<evidence type="ECO:0000313" key="3">
    <source>
        <dbReference type="Proteomes" id="UP000594455"/>
    </source>
</evidence>
<evidence type="ECO:0000259" key="1">
    <source>
        <dbReference type="PROSITE" id="PS51192"/>
    </source>
</evidence>
<dbReference type="SMART" id="SM00487">
    <property type="entry name" value="DEXDc"/>
    <property type="match status" value="1"/>
</dbReference>
<dbReference type="Pfam" id="PF00271">
    <property type="entry name" value="Helicase_C"/>
    <property type="match status" value="1"/>
</dbReference>
<dbReference type="Proteomes" id="UP000594455">
    <property type="component" value="Chromosome"/>
</dbReference>
<dbReference type="PANTHER" id="PTHR10799">
    <property type="entry name" value="SNF2/RAD54 HELICASE FAMILY"/>
    <property type="match status" value="1"/>
</dbReference>
<dbReference type="InterPro" id="IPR001650">
    <property type="entry name" value="Helicase_C-like"/>
</dbReference>
<dbReference type="EMBL" id="CP064056">
    <property type="protein sequence ID" value="QPM75026.1"/>
    <property type="molecule type" value="Genomic_DNA"/>
</dbReference>
<dbReference type="InterPro" id="IPR000330">
    <property type="entry name" value="SNF2_N"/>
</dbReference>
<proteinExistence type="predicted"/>
<feature type="domain" description="Helicase ATP-binding" evidence="1">
    <location>
        <begin position="15"/>
        <end position="181"/>
    </location>
</feature>
<dbReference type="Gene3D" id="3.40.50.300">
    <property type="entry name" value="P-loop containing nucleotide triphosphate hydrolases"/>
    <property type="match status" value="1"/>
</dbReference>
<keyword evidence="2" id="KW-0547">Nucleotide-binding</keyword>
<dbReference type="InterPro" id="IPR014001">
    <property type="entry name" value="Helicase_ATP-bd"/>
</dbReference>
<accession>A0A7T1AZL4</accession>
<keyword evidence="2" id="KW-0347">Helicase</keyword>
<dbReference type="Pfam" id="PF00176">
    <property type="entry name" value="SNF2-rel_dom"/>
    <property type="match status" value="1"/>
</dbReference>
<dbReference type="GO" id="GO:0004386">
    <property type="term" value="F:helicase activity"/>
    <property type="evidence" value="ECO:0007669"/>
    <property type="project" value="UniProtKB-KW"/>
</dbReference>